<evidence type="ECO:0000313" key="4">
    <source>
        <dbReference type="Proteomes" id="UP001642360"/>
    </source>
</evidence>
<feature type="region of interest" description="Disordered" evidence="2">
    <location>
        <begin position="97"/>
        <end position="116"/>
    </location>
</feature>
<organism evidence="3 4">
    <name type="scientific">Ilex paraguariensis</name>
    <name type="common">yerba mate</name>
    <dbReference type="NCBI Taxonomy" id="185542"/>
    <lineage>
        <taxon>Eukaryota</taxon>
        <taxon>Viridiplantae</taxon>
        <taxon>Streptophyta</taxon>
        <taxon>Embryophyta</taxon>
        <taxon>Tracheophyta</taxon>
        <taxon>Spermatophyta</taxon>
        <taxon>Magnoliopsida</taxon>
        <taxon>eudicotyledons</taxon>
        <taxon>Gunneridae</taxon>
        <taxon>Pentapetalae</taxon>
        <taxon>asterids</taxon>
        <taxon>campanulids</taxon>
        <taxon>Aquifoliales</taxon>
        <taxon>Aquifoliaceae</taxon>
        <taxon>Ilex</taxon>
    </lineage>
</organism>
<accession>A0ABC8T5U8</accession>
<keyword evidence="1" id="KW-0175">Coiled coil</keyword>
<protein>
    <submittedName>
        <fullName evidence="3">Uncharacterized protein</fullName>
    </submittedName>
</protein>
<dbReference type="AlphaFoldDB" id="A0ABC8T5U8"/>
<feature type="compositionally biased region" description="Basic and acidic residues" evidence="2">
    <location>
        <begin position="97"/>
        <end position="108"/>
    </location>
</feature>
<name>A0ABC8T5U8_9AQUA</name>
<gene>
    <name evidence="3" type="ORF">ILEXP_LOCUS33848</name>
</gene>
<keyword evidence="4" id="KW-1185">Reference proteome</keyword>
<reference evidence="3 4" key="1">
    <citation type="submission" date="2024-02" db="EMBL/GenBank/DDBJ databases">
        <authorList>
            <person name="Vignale AGUSTIN F."/>
            <person name="Sosa J E."/>
            <person name="Modenutti C."/>
        </authorList>
    </citation>
    <scope>NUCLEOTIDE SEQUENCE [LARGE SCALE GENOMIC DNA]</scope>
</reference>
<sequence length="166" mass="19785">MGQVRTETEQWSQMQAMLGQVREEMEMEEVQEWRQKALTFETKANELQTEISAIKGELEKLRMVENKEATTTTDLPLVSLGKEREKEKHVLHCDLKENHHTNDKESKKKIANQKSRVEQTREILTTRNLPPISLGKQIEKEKRILILRFKTGMLFKHWMERERERE</sequence>
<proteinExistence type="predicted"/>
<feature type="coiled-coil region" evidence="1">
    <location>
        <begin position="30"/>
        <end position="64"/>
    </location>
</feature>
<comment type="caution">
    <text evidence="3">The sequence shown here is derived from an EMBL/GenBank/DDBJ whole genome shotgun (WGS) entry which is preliminary data.</text>
</comment>
<dbReference type="PANTHER" id="PTHR35468">
    <property type="entry name" value="MYOSIN-LIKE PROTEIN"/>
    <property type="match status" value="1"/>
</dbReference>
<dbReference type="PANTHER" id="PTHR35468:SF1">
    <property type="entry name" value="MYOSIN-LIKE PROTEIN"/>
    <property type="match status" value="1"/>
</dbReference>
<evidence type="ECO:0000313" key="3">
    <source>
        <dbReference type="EMBL" id="CAK9164702.1"/>
    </source>
</evidence>
<dbReference type="Proteomes" id="UP001642360">
    <property type="component" value="Unassembled WGS sequence"/>
</dbReference>
<dbReference type="EMBL" id="CAUOFW020004269">
    <property type="protein sequence ID" value="CAK9164702.1"/>
    <property type="molecule type" value="Genomic_DNA"/>
</dbReference>
<evidence type="ECO:0000256" key="1">
    <source>
        <dbReference type="SAM" id="Coils"/>
    </source>
</evidence>
<evidence type="ECO:0000256" key="2">
    <source>
        <dbReference type="SAM" id="MobiDB-lite"/>
    </source>
</evidence>